<reference evidence="2 3" key="1">
    <citation type="journal article" date="2006" name="Science">
        <title>The genome of black cottonwood, Populus trichocarpa (Torr. &amp; Gray).</title>
        <authorList>
            <person name="Tuskan G.A."/>
            <person name="Difazio S."/>
            <person name="Jansson S."/>
            <person name="Bohlmann J."/>
            <person name="Grigoriev I."/>
            <person name="Hellsten U."/>
            <person name="Putnam N."/>
            <person name="Ralph S."/>
            <person name="Rombauts S."/>
            <person name="Salamov A."/>
            <person name="Schein J."/>
            <person name="Sterck L."/>
            <person name="Aerts A."/>
            <person name="Bhalerao R.R."/>
            <person name="Bhalerao R.P."/>
            <person name="Blaudez D."/>
            <person name="Boerjan W."/>
            <person name="Brun A."/>
            <person name="Brunner A."/>
            <person name="Busov V."/>
            <person name="Campbell M."/>
            <person name="Carlson J."/>
            <person name="Chalot M."/>
            <person name="Chapman J."/>
            <person name="Chen G.L."/>
            <person name="Cooper D."/>
            <person name="Coutinho P.M."/>
            <person name="Couturier J."/>
            <person name="Covert S."/>
            <person name="Cronk Q."/>
            <person name="Cunningham R."/>
            <person name="Davis J."/>
            <person name="Degroeve S."/>
            <person name="Dejardin A."/>
            <person name="Depamphilis C."/>
            <person name="Detter J."/>
            <person name="Dirks B."/>
            <person name="Dubchak I."/>
            <person name="Duplessis S."/>
            <person name="Ehlting J."/>
            <person name="Ellis B."/>
            <person name="Gendler K."/>
            <person name="Goodstein D."/>
            <person name="Gribskov M."/>
            <person name="Grimwood J."/>
            <person name="Groover A."/>
            <person name="Gunter L."/>
            <person name="Hamberger B."/>
            <person name="Heinze B."/>
            <person name="Helariutta Y."/>
            <person name="Henrissat B."/>
            <person name="Holligan D."/>
            <person name="Holt R."/>
            <person name="Huang W."/>
            <person name="Islam-Faridi N."/>
            <person name="Jones S."/>
            <person name="Jones-Rhoades M."/>
            <person name="Jorgensen R."/>
            <person name="Joshi C."/>
            <person name="Kangasjarvi J."/>
            <person name="Karlsson J."/>
            <person name="Kelleher C."/>
            <person name="Kirkpatrick R."/>
            <person name="Kirst M."/>
            <person name="Kohler A."/>
            <person name="Kalluri U."/>
            <person name="Larimer F."/>
            <person name="Leebens-Mack J."/>
            <person name="Leple J.C."/>
            <person name="Locascio P."/>
            <person name="Lou Y."/>
            <person name="Lucas S."/>
            <person name="Martin F."/>
            <person name="Montanini B."/>
            <person name="Napoli C."/>
            <person name="Nelson D.R."/>
            <person name="Nelson C."/>
            <person name="Nieminen K."/>
            <person name="Nilsson O."/>
            <person name="Pereda V."/>
            <person name="Peter G."/>
            <person name="Philippe R."/>
            <person name="Pilate G."/>
            <person name="Poliakov A."/>
            <person name="Razumovskaya J."/>
            <person name="Richardson P."/>
            <person name="Rinaldi C."/>
            <person name="Ritland K."/>
            <person name="Rouze P."/>
            <person name="Ryaboy D."/>
            <person name="Schmutz J."/>
            <person name="Schrader J."/>
            <person name="Segerman B."/>
            <person name="Shin H."/>
            <person name="Siddiqui A."/>
            <person name="Sterky F."/>
            <person name="Terry A."/>
            <person name="Tsai C.J."/>
            <person name="Uberbacher E."/>
            <person name="Unneberg P."/>
            <person name="Vahala J."/>
            <person name="Wall K."/>
            <person name="Wessler S."/>
            <person name="Yang G."/>
            <person name="Yin T."/>
            <person name="Douglas C."/>
            <person name="Marra M."/>
            <person name="Sandberg G."/>
            <person name="Van de Peer Y."/>
            <person name="Rokhsar D."/>
        </authorList>
    </citation>
    <scope>NUCLEOTIDE SEQUENCE [LARGE SCALE GENOMIC DNA]</scope>
    <source>
        <strain evidence="3">cv. Nisqually</strain>
    </source>
</reference>
<feature type="region of interest" description="Disordered" evidence="1">
    <location>
        <begin position="67"/>
        <end position="86"/>
    </location>
</feature>
<keyword evidence="3" id="KW-1185">Reference proteome</keyword>
<evidence type="ECO:0000313" key="3">
    <source>
        <dbReference type="Proteomes" id="UP000006729"/>
    </source>
</evidence>
<dbReference type="EMBL" id="CM009300">
    <property type="protein sequence ID" value="PNT12943.1"/>
    <property type="molecule type" value="Genomic_DNA"/>
</dbReference>
<dbReference type="InParanoid" id="A0A2K1YIU6"/>
<protein>
    <submittedName>
        <fullName evidence="2">Uncharacterized protein</fullName>
    </submittedName>
</protein>
<dbReference type="AlphaFoldDB" id="A0A2K1YIU6"/>
<proteinExistence type="predicted"/>
<accession>A0A2K1YIU6</accession>
<sequence>MGKEGIKLMKLGEINKEDYPEELQEQGAAALLLSCLMHTRRHQSSHFSRKRLRLSPTRDSGAVVRRNHFDDQEDEPNINAADRNLPGVPPQLNLELAFKLIEDYVPSEVPSIPRLNRLIGNCQCASASLLKTVDRE</sequence>
<dbReference type="Proteomes" id="UP000006729">
    <property type="component" value="Chromosome 11"/>
</dbReference>
<gene>
    <name evidence="2" type="ORF">POPTR_011G115800</name>
</gene>
<organism evidence="2 3">
    <name type="scientific">Populus trichocarpa</name>
    <name type="common">Western balsam poplar</name>
    <name type="synonym">Populus balsamifera subsp. trichocarpa</name>
    <dbReference type="NCBI Taxonomy" id="3694"/>
    <lineage>
        <taxon>Eukaryota</taxon>
        <taxon>Viridiplantae</taxon>
        <taxon>Streptophyta</taxon>
        <taxon>Embryophyta</taxon>
        <taxon>Tracheophyta</taxon>
        <taxon>Spermatophyta</taxon>
        <taxon>Magnoliopsida</taxon>
        <taxon>eudicotyledons</taxon>
        <taxon>Gunneridae</taxon>
        <taxon>Pentapetalae</taxon>
        <taxon>rosids</taxon>
        <taxon>fabids</taxon>
        <taxon>Malpighiales</taxon>
        <taxon>Salicaceae</taxon>
        <taxon>Saliceae</taxon>
        <taxon>Populus</taxon>
    </lineage>
</organism>
<evidence type="ECO:0000256" key="1">
    <source>
        <dbReference type="SAM" id="MobiDB-lite"/>
    </source>
</evidence>
<evidence type="ECO:0000313" key="2">
    <source>
        <dbReference type="EMBL" id="PNT12943.1"/>
    </source>
</evidence>
<name>A0A2K1YIU6_POPTR</name>